<dbReference type="PROSITE" id="PS51635">
    <property type="entry name" value="PNPLA"/>
    <property type="match status" value="1"/>
</dbReference>
<dbReference type="CDD" id="cd07209">
    <property type="entry name" value="Pat_hypo_Ecoli_Z1214_like"/>
    <property type="match status" value="1"/>
</dbReference>
<evidence type="ECO:0000256" key="2">
    <source>
        <dbReference type="ARBA" id="ARBA00022963"/>
    </source>
</evidence>
<dbReference type="Gene3D" id="3.40.1090.10">
    <property type="entry name" value="Cytosolic phospholipase A2 catalytic domain"/>
    <property type="match status" value="1"/>
</dbReference>
<dbReference type="InterPro" id="IPR002641">
    <property type="entry name" value="PNPLA_dom"/>
</dbReference>
<evidence type="ECO:0000313" key="7">
    <source>
        <dbReference type="Proteomes" id="UP000036325"/>
    </source>
</evidence>
<feature type="active site" description="Nucleophile" evidence="4">
    <location>
        <position position="48"/>
    </location>
</feature>
<feature type="domain" description="PNPLA" evidence="5">
    <location>
        <begin position="10"/>
        <end position="222"/>
    </location>
</feature>
<dbReference type="PANTHER" id="PTHR14226:SF57">
    <property type="entry name" value="BLR7027 PROTEIN"/>
    <property type="match status" value="1"/>
</dbReference>
<evidence type="ECO:0000259" key="5">
    <source>
        <dbReference type="PROSITE" id="PS51635"/>
    </source>
</evidence>
<dbReference type="GO" id="GO:0016042">
    <property type="term" value="P:lipid catabolic process"/>
    <property type="evidence" value="ECO:0007669"/>
    <property type="project" value="UniProtKB-UniRule"/>
</dbReference>
<keyword evidence="3 4" id="KW-0443">Lipid metabolism</keyword>
<dbReference type="Pfam" id="PF01734">
    <property type="entry name" value="Patatin"/>
    <property type="match status" value="1"/>
</dbReference>
<comment type="caution">
    <text evidence="4">Lacks conserved residue(s) required for the propagation of feature annotation.</text>
</comment>
<dbReference type="PATRIC" id="fig|1608994.3.peg.3833"/>
<dbReference type="EMBL" id="JYLF01000006">
    <property type="protein sequence ID" value="KMN12930.1"/>
    <property type="molecule type" value="Genomic_DNA"/>
</dbReference>
<proteinExistence type="predicted"/>
<reference evidence="6 7" key="1">
    <citation type="submission" date="2015-02" db="EMBL/GenBank/DDBJ databases">
        <title>Pseudomonas helleri sp. nov. and Pseudomonas weihenstephanensis sp. nov., isolated from raw cows milk.</title>
        <authorList>
            <person name="von Neubeck M."/>
            <person name="Huptas C."/>
            <person name="Wenning M."/>
            <person name="Scherer S."/>
        </authorList>
    </citation>
    <scope>NUCLEOTIDE SEQUENCE [LARGE SCALE GENOMIC DNA]</scope>
    <source>
        <strain evidence="6 7">DSM 29166</strain>
    </source>
</reference>
<dbReference type="GO" id="GO:0016787">
    <property type="term" value="F:hydrolase activity"/>
    <property type="evidence" value="ECO:0007669"/>
    <property type="project" value="UniProtKB-UniRule"/>
</dbReference>
<dbReference type="SUPFAM" id="SSF52151">
    <property type="entry name" value="FabD/lysophospholipase-like"/>
    <property type="match status" value="1"/>
</dbReference>
<name>A0A0J6IEB2_9PSED</name>
<dbReference type="OrthoDB" id="9798773at2"/>
<evidence type="ECO:0000256" key="3">
    <source>
        <dbReference type="ARBA" id="ARBA00023098"/>
    </source>
</evidence>
<evidence type="ECO:0000256" key="4">
    <source>
        <dbReference type="PROSITE-ProRule" id="PRU01161"/>
    </source>
</evidence>
<evidence type="ECO:0000313" key="6">
    <source>
        <dbReference type="EMBL" id="KMN12930.1"/>
    </source>
</evidence>
<feature type="active site" description="Proton acceptor" evidence="4">
    <location>
        <position position="209"/>
    </location>
</feature>
<feature type="short sequence motif" description="DGA/G" evidence="4">
    <location>
        <begin position="209"/>
        <end position="211"/>
    </location>
</feature>
<protein>
    <submittedName>
        <fullName evidence="6">Patatin</fullName>
    </submittedName>
</protein>
<evidence type="ECO:0000256" key="1">
    <source>
        <dbReference type="ARBA" id="ARBA00022801"/>
    </source>
</evidence>
<dbReference type="InterPro" id="IPR050301">
    <property type="entry name" value="NTE"/>
</dbReference>
<sequence>MSATQAVTGLILSGGGARAAYQVGVLAAIAELLPEGAPNPFPVIVGTSAGAINAVSLASGAMNFTRAVEHLTAFWQAFESRRVLRSDWPGVMHQASRFVGHSLLGLGSHVPVALLNSSPLRELLSDKINFSGINQAIEAQQLRAVAVTAFGYSSGQAVTFYEGKGAIDGWLRHRRIGMPTPLTIEHLLASSAIPLLFAPVKIGEEYFGDGAVRQSAPISPALHLGANRVLVVGVSGNPRGPDAQDSPLRQFSAQQPTLAQIGGHLLNSTFIDSLESDIELLERLNHYSRVLPRQTDNLGLSPVEVLVIAPSQPIDEIAARHRHELPAALRLFLRGPGATKTSGAGVLSYLLFEAGYCRELIALGRMDALAKRKQLCTFLRI</sequence>
<keyword evidence="1 4" id="KW-0378">Hydrolase</keyword>
<gene>
    <name evidence="6" type="ORF">TU86_15790</name>
</gene>
<accession>A0A0J6IEB2</accession>
<dbReference type="RefSeq" id="WP_048365263.1">
    <property type="nucleotide sequence ID" value="NZ_JYLF01000006.1"/>
</dbReference>
<dbReference type="InterPro" id="IPR016035">
    <property type="entry name" value="Acyl_Trfase/lysoPLipase"/>
</dbReference>
<dbReference type="AlphaFoldDB" id="A0A0J6IEB2"/>
<dbReference type="STRING" id="1608994.TU86_15790"/>
<organism evidence="6 7">
    <name type="scientific">Pseudomonas weihenstephanensis</name>
    <dbReference type="NCBI Taxonomy" id="1608994"/>
    <lineage>
        <taxon>Bacteria</taxon>
        <taxon>Pseudomonadati</taxon>
        <taxon>Pseudomonadota</taxon>
        <taxon>Gammaproteobacteria</taxon>
        <taxon>Pseudomonadales</taxon>
        <taxon>Pseudomonadaceae</taxon>
        <taxon>Pseudomonas</taxon>
    </lineage>
</organism>
<dbReference type="PANTHER" id="PTHR14226">
    <property type="entry name" value="NEUROPATHY TARGET ESTERASE/SWISS CHEESE D.MELANOGASTER"/>
    <property type="match status" value="1"/>
</dbReference>
<feature type="short sequence motif" description="GXSXG" evidence="4">
    <location>
        <begin position="46"/>
        <end position="50"/>
    </location>
</feature>
<keyword evidence="2 4" id="KW-0442">Lipid degradation</keyword>
<dbReference type="Proteomes" id="UP000036325">
    <property type="component" value="Unassembled WGS sequence"/>
</dbReference>
<comment type="caution">
    <text evidence="6">The sequence shown here is derived from an EMBL/GenBank/DDBJ whole genome shotgun (WGS) entry which is preliminary data.</text>
</comment>